<dbReference type="Gene3D" id="2.60.120.260">
    <property type="entry name" value="Galactose-binding domain-like"/>
    <property type="match status" value="1"/>
</dbReference>
<keyword evidence="1" id="KW-0812">Transmembrane</keyword>
<dbReference type="VEuPathDB" id="VectorBase:BGLB031249"/>
<sequence length="397" mass="44225">MKFRHSFKCWNNFTVMSPLKITFSSATRITWIQIEAASKEDLMGLQLTFEKIPNIRCFTGPCQDRRDIYEDESTLIIMCRITRNICQVSITFNEPTHPRQFCAVYVNAGRNVAPGSEVKMSSYYNDTLGRVSRGSLSVDGQTKDTPLSCSSSAINDSNPVWKLSFSNVMRIDEIMLNFGAITSNNDSFVLTLKDDNGTTVYTWTGGTARRVSIIPQIRVFALSIEAVYSNSVVAICEVETYGECAPPTYGPDCSDICSISCPDMMCTYEGYCRVCPNGTGGPYCFEGCIDWCGDYQDLTNTTTTALISGVTKNPYHTHSGFDLENFWYYLMVILLLVVVVCLSGLDISKGEKKDKAIQEITEQRRESSETAVDITAKPEHLTRSNTSIASMSETPIQ</sequence>
<feature type="transmembrane region" description="Helical" evidence="1">
    <location>
        <begin position="326"/>
        <end position="345"/>
    </location>
</feature>
<name>A0A2C9LHH6_BIOGL</name>
<protein>
    <recommendedName>
        <fullName evidence="4">Fucolectin tachylectin-4 pentraxin-1 domain-containing protein</fullName>
    </recommendedName>
</protein>
<proteinExistence type="predicted"/>
<evidence type="ECO:0000313" key="3">
    <source>
        <dbReference type="Proteomes" id="UP000076420"/>
    </source>
</evidence>
<reference evidence="2" key="1">
    <citation type="submission" date="2020-05" db="UniProtKB">
        <authorList>
            <consortium name="EnsemblMetazoa"/>
        </authorList>
    </citation>
    <scope>IDENTIFICATION</scope>
    <source>
        <strain evidence="2">BB02</strain>
    </source>
</reference>
<evidence type="ECO:0008006" key="4">
    <source>
        <dbReference type="Google" id="ProtNLM"/>
    </source>
</evidence>
<gene>
    <name evidence="2" type="primary">106068260</name>
</gene>
<dbReference type="AlphaFoldDB" id="A0A2C9LHH6"/>
<dbReference type="EnsemblMetazoa" id="BGLB031249-RA">
    <property type="protein sequence ID" value="BGLB031249-PA"/>
    <property type="gene ID" value="BGLB031249"/>
</dbReference>
<dbReference type="InterPro" id="IPR008979">
    <property type="entry name" value="Galactose-bd-like_sf"/>
</dbReference>
<dbReference type="KEGG" id="bgt:106068260"/>
<dbReference type="VEuPathDB" id="VectorBase:BGLAX_028478"/>
<accession>A0A2C9LHH6</accession>
<organism evidence="2 3">
    <name type="scientific">Biomphalaria glabrata</name>
    <name type="common">Bloodfluke planorb</name>
    <name type="synonym">Freshwater snail</name>
    <dbReference type="NCBI Taxonomy" id="6526"/>
    <lineage>
        <taxon>Eukaryota</taxon>
        <taxon>Metazoa</taxon>
        <taxon>Spiralia</taxon>
        <taxon>Lophotrochozoa</taxon>
        <taxon>Mollusca</taxon>
        <taxon>Gastropoda</taxon>
        <taxon>Heterobranchia</taxon>
        <taxon>Euthyneura</taxon>
        <taxon>Panpulmonata</taxon>
        <taxon>Hygrophila</taxon>
        <taxon>Lymnaeoidea</taxon>
        <taxon>Planorbidae</taxon>
        <taxon>Biomphalaria</taxon>
    </lineage>
</organism>
<evidence type="ECO:0000313" key="2">
    <source>
        <dbReference type="EnsemblMetazoa" id="BGLB031249-PA"/>
    </source>
</evidence>
<evidence type="ECO:0000256" key="1">
    <source>
        <dbReference type="SAM" id="Phobius"/>
    </source>
</evidence>
<dbReference type="SUPFAM" id="SSF49785">
    <property type="entry name" value="Galactose-binding domain-like"/>
    <property type="match status" value="1"/>
</dbReference>
<dbReference type="Proteomes" id="UP000076420">
    <property type="component" value="Unassembled WGS sequence"/>
</dbReference>
<keyword evidence="1" id="KW-1133">Transmembrane helix</keyword>
<keyword evidence="1" id="KW-0472">Membrane</keyword>